<dbReference type="STRING" id="369401.SAMN05428642_101690"/>
<proteinExistence type="predicted"/>
<gene>
    <name evidence="1" type="ORF">SAMN05428642_101690</name>
</gene>
<dbReference type="Proteomes" id="UP000182544">
    <property type="component" value="Unassembled WGS sequence"/>
</dbReference>
<dbReference type="NCBIfam" id="TIGR01200">
    <property type="entry name" value="GLPGLI"/>
    <property type="match status" value="1"/>
</dbReference>
<name>A0A1K2ICL5_9FLAO</name>
<dbReference type="AlphaFoldDB" id="A0A1K2ICL5"/>
<sequence>MFFVLTISVNVFAQSGCIYYKKQLISANEESSEGYFKQASILLKIQEYELSYNKDGSLYKKVEKLSIENNLIVESFAQSISEFSGEVYHNPIKKTTIHKKEFSGSSFLIHKKTIKWTLTSDTLRIDNYLCYKATTLRTIKNSEGIHKLLVTAWYTPNIPLLYGPDGYCGLPGLILQLENNGILTTVSKINFFNDKIIKISYPSKGKEVTEDEYNEIVSEKFENRKG</sequence>
<evidence type="ECO:0000313" key="1">
    <source>
        <dbReference type="EMBL" id="SFZ90010.1"/>
    </source>
</evidence>
<dbReference type="Pfam" id="PF09697">
    <property type="entry name" value="Porph_ging"/>
    <property type="match status" value="1"/>
</dbReference>
<evidence type="ECO:0000313" key="2">
    <source>
        <dbReference type="Proteomes" id="UP000182544"/>
    </source>
</evidence>
<dbReference type="EMBL" id="FPKV01000001">
    <property type="protein sequence ID" value="SFZ90010.1"/>
    <property type="molecule type" value="Genomic_DNA"/>
</dbReference>
<reference evidence="1 2" key="1">
    <citation type="submission" date="2016-10" db="EMBL/GenBank/DDBJ databases">
        <authorList>
            <person name="de Groot N.N."/>
        </authorList>
    </citation>
    <scope>NUCLEOTIDE SEQUENCE [LARGE SCALE GENOMIC DNA]</scope>
    <source>
        <strain evidence="1 2">DSM 18180</strain>
    </source>
</reference>
<organism evidence="1 2">
    <name type="scientific">Flaviramulus basaltis</name>
    <dbReference type="NCBI Taxonomy" id="369401"/>
    <lineage>
        <taxon>Bacteria</taxon>
        <taxon>Pseudomonadati</taxon>
        <taxon>Bacteroidota</taxon>
        <taxon>Flavobacteriia</taxon>
        <taxon>Flavobacteriales</taxon>
        <taxon>Flavobacteriaceae</taxon>
        <taxon>Flaviramulus</taxon>
    </lineage>
</organism>
<accession>A0A1K2ICL5</accession>
<keyword evidence="2" id="KW-1185">Reference proteome</keyword>
<protein>
    <submittedName>
        <fullName evidence="1">GLPGLI family protein</fullName>
    </submittedName>
</protein>
<dbReference type="InterPro" id="IPR005901">
    <property type="entry name" value="GLPGLI"/>
</dbReference>